<dbReference type="RefSeq" id="WP_203834926.1">
    <property type="nucleotide sequence ID" value="NZ_BAAATV010000001.1"/>
</dbReference>
<keyword evidence="2" id="KW-0472">Membrane</keyword>
<dbReference type="Pfam" id="PF19873">
    <property type="entry name" value="DUF6346"/>
    <property type="match status" value="1"/>
</dbReference>
<keyword evidence="1" id="KW-0175">Coiled coil</keyword>
<keyword evidence="2" id="KW-1133">Transmembrane helix</keyword>
<evidence type="ECO:0000256" key="1">
    <source>
        <dbReference type="SAM" id="Coils"/>
    </source>
</evidence>
<accession>A0ABQ3ZGG4</accession>
<keyword evidence="4" id="KW-1185">Reference proteome</keyword>
<dbReference type="Proteomes" id="UP000603200">
    <property type="component" value="Unassembled WGS sequence"/>
</dbReference>
<dbReference type="InterPro" id="IPR045927">
    <property type="entry name" value="DUF6346"/>
</dbReference>
<evidence type="ECO:0000313" key="4">
    <source>
        <dbReference type="Proteomes" id="UP000603200"/>
    </source>
</evidence>
<evidence type="ECO:0000313" key="3">
    <source>
        <dbReference type="EMBL" id="GIE17657.1"/>
    </source>
</evidence>
<dbReference type="EMBL" id="BOMN01000010">
    <property type="protein sequence ID" value="GIE17657.1"/>
    <property type="molecule type" value="Genomic_DNA"/>
</dbReference>
<name>A0ABQ3ZGG4_9ACTN</name>
<organism evidence="3 4">
    <name type="scientific">Winogradskya humida</name>
    <dbReference type="NCBI Taxonomy" id="113566"/>
    <lineage>
        <taxon>Bacteria</taxon>
        <taxon>Bacillati</taxon>
        <taxon>Actinomycetota</taxon>
        <taxon>Actinomycetes</taxon>
        <taxon>Micromonosporales</taxon>
        <taxon>Micromonosporaceae</taxon>
        <taxon>Winogradskya</taxon>
    </lineage>
</organism>
<keyword evidence="2" id="KW-0812">Transmembrane</keyword>
<comment type="caution">
    <text evidence="3">The sequence shown here is derived from an EMBL/GenBank/DDBJ whole genome shotgun (WGS) entry which is preliminary data.</text>
</comment>
<evidence type="ECO:0000256" key="2">
    <source>
        <dbReference type="SAM" id="Phobius"/>
    </source>
</evidence>
<protein>
    <recommendedName>
        <fullName evidence="5">DUF3592 domain-containing protein</fullName>
    </recommendedName>
</protein>
<sequence>MTDPQDRIRQIQEELAELQRRNDEEFSAPAPAVVRGRIRGWPFVGLMLIGIFVFGELSLTVQGYTNPDFRDRDLTGQATVVSCERHGPIGYGIGYWDRCTADIVWDGGFAERKTFTRRNFLGDDEVGRTVTIGRGSGFKGGGYTYSRPELPNRPLVTAAGVVLALPAVIPALLLILAVLFSARDGLQKLIGRGRAR</sequence>
<proteinExistence type="predicted"/>
<evidence type="ECO:0008006" key="5">
    <source>
        <dbReference type="Google" id="ProtNLM"/>
    </source>
</evidence>
<feature type="coiled-coil region" evidence="1">
    <location>
        <begin position="1"/>
        <end position="28"/>
    </location>
</feature>
<reference evidence="3 4" key="1">
    <citation type="submission" date="2021-01" db="EMBL/GenBank/DDBJ databases">
        <title>Whole genome shotgun sequence of Actinoplanes humidus NBRC 14915.</title>
        <authorList>
            <person name="Komaki H."/>
            <person name="Tamura T."/>
        </authorList>
    </citation>
    <scope>NUCLEOTIDE SEQUENCE [LARGE SCALE GENOMIC DNA]</scope>
    <source>
        <strain evidence="3 4">NBRC 14915</strain>
    </source>
</reference>
<feature type="transmembrane region" description="Helical" evidence="2">
    <location>
        <begin position="155"/>
        <end position="182"/>
    </location>
</feature>
<feature type="transmembrane region" description="Helical" evidence="2">
    <location>
        <begin position="43"/>
        <end position="64"/>
    </location>
</feature>
<gene>
    <name evidence="3" type="ORF">Ahu01nite_007590</name>
</gene>